<dbReference type="Proteomes" id="UP000646548">
    <property type="component" value="Unassembled WGS sequence"/>
</dbReference>
<keyword evidence="1" id="KW-0472">Membrane</keyword>
<accession>A0A834FK19</accession>
<dbReference type="EMBL" id="WKFB01000109">
    <property type="protein sequence ID" value="KAF6735347.1"/>
    <property type="molecule type" value="Genomic_DNA"/>
</dbReference>
<proteinExistence type="predicted"/>
<gene>
    <name evidence="2" type="ORF">FQA47_001686</name>
</gene>
<comment type="caution">
    <text evidence="2">The sequence shown here is derived from an EMBL/GenBank/DDBJ whole genome shotgun (WGS) entry which is preliminary data.</text>
</comment>
<keyword evidence="1" id="KW-0812">Transmembrane</keyword>
<feature type="transmembrane region" description="Helical" evidence="1">
    <location>
        <begin position="6"/>
        <end position="28"/>
    </location>
</feature>
<name>A0A834FK19_ORYME</name>
<feature type="non-terminal residue" evidence="2">
    <location>
        <position position="68"/>
    </location>
</feature>
<evidence type="ECO:0000313" key="3">
    <source>
        <dbReference type="Proteomes" id="UP000646548"/>
    </source>
</evidence>
<sequence>MQILDLLLQSYTSISLVGFLAVLVIYFISNFIFSSGQHAEEPPGPRPLPIIGNLLQIDLKRPYKTFEE</sequence>
<organism evidence="2 3">
    <name type="scientific">Oryzias melastigma</name>
    <name type="common">Marine medaka</name>
    <dbReference type="NCBI Taxonomy" id="30732"/>
    <lineage>
        <taxon>Eukaryota</taxon>
        <taxon>Metazoa</taxon>
        <taxon>Chordata</taxon>
        <taxon>Craniata</taxon>
        <taxon>Vertebrata</taxon>
        <taxon>Euteleostomi</taxon>
        <taxon>Actinopterygii</taxon>
        <taxon>Neopterygii</taxon>
        <taxon>Teleostei</taxon>
        <taxon>Neoteleostei</taxon>
        <taxon>Acanthomorphata</taxon>
        <taxon>Ovalentaria</taxon>
        <taxon>Atherinomorphae</taxon>
        <taxon>Beloniformes</taxon>
        <taxon>Adrianichthyidae</taxon>
        <taxon>Oryziinae</taxon>
        <taxon>Oryzias</taxon>
    </lineage>
</organism>
<dbReference type="AlphaFoldDB" id="A0A834FK19"/>
<reference evidence="2" key="1">
    <citation type="journal article" name="BMC Genomics">
        <title>Long-read sequencing and de novo genome assembly of marine medaka (Oryzias melastigma).</title>
        <authorList>
            <person name="Liang P."/>
            <person name="Saqib H.S.A."/>
            <person name="Ni X."/>
            <person name="Shen Y."/>
        </authorList>
    </citation>
    <scope>NUCLEOTIDE SEQUENCE</scope>
    <source>
        <strain evidence="2">Bigg-433</strain>
    </source>
</reference>
<keyword evidence="1" id="KW-1133">Transmembrane helix</keyword>
<evidence type="ECO:0000313" key="2">
    <source>
        <dbReference type="EMBL" id="KAF6735347.1"/>
    </source>
</evidence>
<protein>
    <submittedName>
        <fullName evidence="2">Cytochrome P450 2M1</fullName>
    </submittedName>
</protein>
<evidence type="ECO:0000256" key="1">
    <source>
        <dbReference type="SAM" id="Phobius"/>
    </source>
</evidence>